<keyword evidence="4" id="KW-1278">Translocase</keyword>
<name>A0A1J5QCC0_9ZZZZ</name>
<dbReference type="AlphaFoldDB" id="A0A1J5QCC0"/>
<dbReference type="InterPro" id="IPR003439">
    <property type="entry name" value="ABC_transporter-like_ATP-bd"/>
</dbReference>
<evidence type="ECO:0000256" key="3">
    <source>
        <dbReference type="ARBA" id="ARBA00022840"/>
    </source>
</evidence>
<organism evidence="6">
    <name type="scientific">mine drainage metagenome</name>
    <dbReference type="NCBI Taxonomy" id="410659"/>
    <lineage>
        <taxon>unclassified sequences</taxon>
        <taxon>metagenomes</taxon>
        <taxon>ecological metagenomes</taxon>
    </lineage>
</organism>
<dbReference type="InterPro" id="IPR003593">
    <property type="entry name" value="AAA+_ATPase"/>
</dbReference>
<sequence>MIDFEDVRVRLGGHTILDGIDLHVDRGGWTCLIGPNGAGKTTLLRSAIGGIPFTGRIRIGGVKINRLDPSRIAYVSQRPAVPEGMSIGEYVRLGRFPFGSPRTDQHGDQVVSGLLEELNLDSIERQSISSLSGGEFQRCVIARALAQEAPVLLLDEPTSALDLHRQIAVLDVIDRRRGEGLTVLSTMHDITLAGMYADKFVVMTHGRIVAEGAPHDIANGADLLHAFGGGIDVLRNLDGLPVVFPRRETPNP</sequence>
<dbReference type="SMART" id="SM00382">
    <property type="entry name" value="AAA"/>
    <property type="match status" value="1"/>
</dbReference>
<dbReference type="GO" id="GO:0016887">
    <property type="term" value="F:ATP hydrolysis activity"/>
    <property type="evidence" value="ECO:0007669"/>
    <property type="project" value="InterPro"/>
</dbReference>
<accession>A0A1J5QCC0</accession>
<dbReference type="InterPro" id="IPR027417">
    <property type="entry name" value="P-loop_NTPase"/>
</dbReference>
<dbReference type="Pfam" id="PF00005">
    <property type="entry name" value="ABC_tran"/>
    <property type="match status" value="1"/>
</dbReference>
<dbReference type="PANTHER" id="PTHR42794">
    <property type="entry name" value="HEMIN IMPORT ATP-BINDING PROTEIN HMUV"/>
    <property type="match status" value="1"/>
</dbReference>
<dbReference type="GO" id="GO:0005524">
    <property type="term" value="F:ATP binding"/>
    <property type="evidence" value="ECO:0007669"/>
    <property type="project" value="UniProtKB-KW"/>
</dbReference>
<dbReference type="EMBL" id="MLJW01000976">
    <property type="protein sequence ID" value="OIQ81056.1"/>
    <property type="molecule type" value="Genomic_DNA"/>
</dbReference>
<protein>
    <submittedName>
        <fullName evidence="6">Putative siderophore transport system ATP-binding protein YusV</fullName>
    </submittedName>
</protein>
<comment type="caution">
    <text evidence="6">The sequence shown here is derived from an EMBL/GenBank/DDBJ whole genome shotgun (WGS) entry which is preliminary data.</text>
</comment>
<dbReference type="SUPFAM" id="SSF52540">
    <property type="entry name" value="P-loop containing nucleoside triphosphate hydrolases"/>
    <property type="match status" value="1"/>
</dbReference>
<evidence type="ECO:0000256" key="1">
    <source>
        <dbReference type="ARBA" id="ARBA00022448"/>
    </source>
</evidence>
<keyword evidence="1" id="KW-0813">Transport</keyword>
<evidence type="ECO:0000256" key="2">
    <source>
        <dbReference type="ARBA" id="ARBA00022741"/>
    </source>
</evidence>
<dbReference type="PROSITE" id="PS50893">
    <property type="entry name" value="ABC_TRANSPORTER_2"/>
    <property type="match status" value="1"/>
</dbReference>
<dbReference type="PANTHER" id="PTHR42794:SF1">
    <property type="entry name" value="HEMIN IMPORT ATP-BINDING PROTEIN HMUV"/>
    <property type="match status" value="1"/>
</dbReference>
<dbReference type="Gene3D" id="3.40.50.300">
    <property type="entry name" value="P-loop containing nucleotide triphosphate hydrolases"/>
    <property type="match status" value="1"/>
</dbReference>
<dbReference type="CDD" id="cd03214">
    <property type="entry name" value="ABC_Iron-Siderophores_B12_Hemin"/>
    <property type="match status" value="1"/>
</dbReference>
<evidence type="ECO:0000256" key="4">
    <source>
        <dbReference type="ARBA" id="ARBA00022967"/>
    </source>
</evidence>
<keyword evidence="2" id="KW-0547">Nucleotide-binding</keyword>
<reference evidence="6" key="1">
    <citation type="submission" date="2016-10" db="EMBL/GenBank/DDBJ databases">
        <title>Sequence of Gallionella enrichment culture.</title>
        <authorList>
            <person name="Poehlein A."/>
            <person name="Muehling M."/>
            <person name="Daniel R."/>
        </authorList>
    </citation>
    <scope>NUCLEOTIDE SEQUENCE</scope>
</reference>
<proteinExistence type="predicted"/>
<feature type="domain" description="ABC transporter" evidence="5">
    <location>
        <begin position="2"/>
        <end position="230"/>
    </location>
</feature>
<evidence type="ECO:0000259" key="5">
    <source>
        <dbReference type="PROSITE" id="PS50893"/>
    </source>
</evidence>
<keyword evidence="3 6" id="KW-0067">ATP-binding</keyword>
<evidence type="ECO:0000313" key="6">
    <source>
        <dbReference type="EMBL" id="OIQ81056.1"/>
    </source>
</evidence>
<gene>
    <name evidence="6" type="primary">yusV_1</name>
    <name evidence="6" type="ORF">GALL_371800</name>
</gene>